<evidence type="ECO:0000256" key="2">
    <source>
        <dbReference type="SAM" id="Phobius"/>
    </source>
</evidence>
<evidence type="ECO:0000256" key="1">
    <source>
        <dbReference type="SAM" id="MobiDB-lite"/>
    </source>
</evidence>
<gene>
    <name evidence="3" type="ORF">SAMN05216388_1001223</name>
</gene>
<feature type="region of interest" description="Disordered" evidence="1">
    <location>
        <begin position="70"/>
        <end position="90"/>
    </location>
</feature>
<keyword evidence="2" id="KW-0812">Transmembrane</keyword>
<dbReference type="Proteomes" id="UP000198775">
    <property type="component" value="Unassembled WGS sequence"/>
</dbReference>
<name>A0A1H8D9T0_9EURY</name>
<dbReference type="RefSeq" id="WP_139203391.1">
    <property type="nucleotide sequence ID" value="NZ_FOCX01000001.1"/>
</dbReference>
<reference evidence="4" key="1">
    <citation type="submission" date="2016-10" db="EMBL/GenBank/DDBJ databases">
        <authorList>
            <person name="Varghese N."/>
            <person name="Submissions S."/>
        </authorList>
    </citation>
    <scope>NUCLEOTIDE SEQUENCE [LARGE SCALE GENOMIC DNA]</scope>
    <source>
        <strain evidence="4">IBRC-M 10043</strain>
    </source>
</reference>
<protein>
    <submittedName>
        <fullName evidence="3">Uncharacterized protein</fullName>
    </submittedName>
</protein>
<keyword evidence="4" id="KW-1185">Reference proteome</keyword>
<keyword evidence="2" id="KW-1133">Transmembrane helix</keyword>
<proteinExistence type="predicted"/>
<organism evidence="3 4">
    <name type="scientific">Halorientalis persicus</name>
    <dbReference type="NCBI Taxonomy" id="1367881"/>
    <lineage>
        <taxon>Archaea</taxon>
        <taxon>Methanobacteriati</taxon>
        <taxon>Methanobacteriota</taxon>
        <taxon>Stenosarchaea group</taxon>
        <taxon>Halobacteria</taxon>
        <taxon>Halobacteriales</taxon>
        <taxon>Haloarculaceae</taxon>
        <taxon>Halorientalis</taxon>
    </lineage>
</organism>
<evidence type="ECO:0000313" key="3">
    <source>
        <dbReference type="EMBL" id="SEN04022.1"/>
    </source>
</evidence>
<feature type="transmembrane region" description="Helical" evidence="2">
    <location>
        <begin position="38"/>
        <end position="57"/>
    </location>
</feature>
<feature type="transmembrane region" description="Helical" evidence="2">
    <location>
        <begin position="12"/>
        <end position="32"/>
    </location>
</feature>
<dbReference type="AlphaFoldDB" id="A0A1H8D9T0"/>
<keyword evidence="2" id="KW-0472">Membrane</keyword>
<dbReference type="EMBL" id="FOCX01000001">
    <property type="protein sequence ID" value="SEN04022.1"/>
    <property type="molecule type" value="Genomic_DNA"/>
</dbReference>
<sequence length="90" mass="9261">MIRPTRPYRAVRAFAGLVMVLGFFGVWAHGMLTDSPVGTFYEVVTIALVLAGAYAVLGKETVAAAVEDAQEIAGEGSDEQGGDDQGGGSA</sequence>
<accession>A0A1H8D9T0</accession>
<dbReference type="OrthoDB" id="241530at2157"/>
<evidence type="ECO:0000313" key="4">
    <source>
        <dbReference type="Proteomes" id="UP000198775"/>
    </source>
</evidence>